<accession>A0A072TL73</accession>
<name>A0A072TL73_MEDTR</name>
<feature type="domain" description="COG complex component COG2 C-terminal" evidence="1">
    <location>
        <begin position="6"/>
        <end position="67"/>
    </location>
</feature>
<protein>
    <recommendedName>
        <fullName evidence="1">COG complex component COG2 C-terminal domain-containing protein</fullName>
    </recommendedName>
</protein>
<keyword evidence="4" id="KW-1185">Reference proteome</keyword>
<dbReference type="EMBL" id="KL402729">
    <property type="protein sequence ID" value="KEH17618.1"/>
    <property type="molecule type" value="Genomic_DNA"/>
</dbReference>
<dbReference type="HOGENOM" id="CLU_2065017_0_0_1"/>
<dbReference type="GO" id="GO:0007030">
    <property type="term" value="P:Golgi organization"/>
    <property type="evidence" value="ECO:0007669"/>
    <property type="project" value="InterPro"/>
</dbReference>
<dbReference type="PANTHER" id="PTHR12961:SF0">
    <property type="entry name" value="CONSERVED OLIGOMERIC GOLGI COMPLEX SUBUNIT 2"/>
    <property type="match status" value="1"/>
</dbReference>
<reference evidence="2 4" key="1">
    <citation type="journal article" date="2011" name="Nature">
        <title>The Medicago genome provides insight into the evolution of rhizobial symbioses.</title>
        <authorList>
            <person name="Young N.D."/>
            <person name="Debelle F."/>
            <person name="Oldroyd G.E."/>
            <person name="Geurts R."/>
            <person name="Cannon S.B."/>
            <person name="Udvardi M.K."/>
            <person name="Benedito V.A."/>
            <person name="Mayer K.F."/>
            <person name="Gouzy J."/>
            <person name="Schoof H."/>
            <person name="Van de Peer Y."/>
            <person name="Proost S."/>
            <person name="Cook D.R."/>
            <person name="Meyers B.C."/>
            <person name="Spannagl M."/>
            <person name="Cheung F."/>
            <person name="De Mita S."/>
            <person name="Krishnakumar V."/>
            <person name="Gundlach H."/>
            <person name="Zhou S."/>
            <person name="Mudge J."/>
            <person name="Bharti A.K."/>
            <person name="Murray J.D."/>
            <person name="Naoumkina M.A."/>
            <person name="Rosen B."/>
            <person name="Silverstein K.A."/>
            <person name="Tang H."/>
            <person name="Rombauts S."/>
            <person name="Zhao P.X."/>
            <person name="Zhou P."/>
            <person name="Barbe V."/>
            <person name="Bardou P."/>
            <person name="Bechner M."/>
            <person name="Bellec A."/>
            <person name="Berger A."/>
            <person name="Berges H."/>
            <person name="Bidwell S."/>
            <person name="Bisseling T."/>
            <person name="Choisne N."/>
            <person name="Couloux A."/>
            <person name="Denny R."/>
            <person name="Deshpande S."/>
            <person name="Dai X."/>
            <person name="Doyle J.J."/>
            <person name="Dudez A.M."/>
            <person name="Farmer A.D."/>
            <person name="Fouteau S."/>
            <person name="Franken C."/>
            <person name="Gibelin C."/>
            <person name="Gish J."/>
            <person name="Goldstein S."/>
            <person name="Gonzalez A.J."/>
            <person name="Green P.J."/>
            <person name="Hallab A."/>
            <person name="Hartog M."/>
            <person name="Hua A."/>
            <person name="Humphray S.J."/>
            <person name="Jeong D.H."/>
            <person name="Jing Y."/>
            <person name="Jocker A."/>
            <person name="Kenton S.M."/>
            <person name="Kim D.J."/>
            <person name="Klee K."/>
            <person name="Lai H."/>
            <person name="Lang C."/>
            <person name="Lin S."/>
            <person name="Macmil S.L."/>
            <person name="Magdelenat G."/>
            <person name="Matthews L."/>
            <person name="McCorrison J."/>
            <person name="Monaghan E.L."/>
            <person name="Mun J.H."/>
            <person name="Najar F.Z."/>
            <person name="Nicholson C."/>
            <person name="Noirot C."/>
            <person name="O'Bleness M."/>
            <person name="Paule C.R."/>
            <person name="Poulain J."/>
            <person name="Prion F."/>
            <person name="Qin B."/>
            <person name="Qu C."/>
            <person name="Retzel E.F."/>
            <person name="Riddle C."/>
            <person name="Sallet E."/>
            <person name="Samain S."/>
            <person name="Samson N."/>
            <person name="Sanders I."/>
            <person name="Saurat O."/>
            <person name="Scarpelli C."/>
            <person name="Schiex T."/>
            <person name="Segurens B."/>
            <person name="Severin A.J."/>
            <person name="Sherrier D.J."/>
            <person name="Shi R."/>
            <person name="Sims S."/>
            <person name="Singer S.R."/>
            <person name="Sinharoy S."/>
            <person name="Sterck L."/>
            <person name="Viollet A."/>
            <person name="Wang B.B."/>
            <person name="Wang K."/>
            <person name="Wang M."/>
            <person name="Wang X."/>
            <person name="Warfsmann J."/>
            <person name="Weissenbach J."/>
            <person name="White D.D."/>
            <person name="White J.D."/>
            <person name="Wiley G.B."/>
            <person name="Wincker P."/>
            <person name="Xing Y."/>
            <person name="Yang L."/>
            <person name="Yao Z."/>
            <person name="Ying F."/>
            <person name="Zhai J."/>
            <person name="Zhou L."/>
            <person name="Zuber A."/>
            <person name="Denarie J."/>
            <person name="Dixon R.A."/>
            <person name="May G.D."/>
            <person name="Schwartz D.C."/>
            <person name="Rogers J."/>
            <person name="Quetier F."/>
            <person name="Town C.D."/>
            <person name="Roe B.A."/>
        </authorList>
    </citation>
    <scope>NUCLEOTIDE SEQUENCE [LARGE SCALE GENOMIC DNA]</scope>
    <source>
        <strain evidence="2">A17</strain>
        <strain evidence="3 4">cv. Jemalong A17</strain>
    </source>
</reference>
<dbReference type="InterPro" id="IPR009316">
    <property type="entry name" value="COG2"/>
</dbReference>
<dbReference type="EnsemblPlants" id="KEH17618">
    <property type="protein sequence ID" value="KEH17618"/>
    <property type="gene ID" value="MTR_0004s0190"/>
</dbReference>
<organism evidence="2 4">
    <name type="scientific">Medicago truncatula</name>
    <name type="common">Barrel medic</name>
    <name type="synonym">Medicago tribuloides</name>
    <dbReference type="NCBI Taxonomy" id="3880"/>
    <lineage>
        <taxon>Eukaryota</taxon>
        <taxon>Viridiplantae</taxon>
        <taxon>Streptophyta</taxon>
        <taxon>Embryophyta</taxon>
        <taxon>Tracheophyta</taxon>
        <taxon>Spermatophyta</taxon>
        <taxon>Magnoliopsida</taxon>
        <taxon>eudicotyledons</taxon>
        <taxon>Gunneridae</taxon>
        <taxon>Pentapetalae</taxon>
        <taxon>rosids</taxon>
        <taxon>fabids</taxon>
        <taxon>Fabales</taxon>
        <taxon>Fabaceae</taxon>
        <taxon>Papilionoideae</taxon>
        <taxon>50 kb inversion clade</taxon>
        <taxon>NPAAA clade</taxon>
        <taxon>Hologalegina</taxon>
        <taxon>IRL clade</taxon>
        <taxon>Trifolieae</taxon>
        <taxon>Medicago</taxon>
    </lineage>
</organism>
<dbReference type="AlphaFoldDB" id="A0A072TL73"/>
<sequence>MKQWNWKLQEYFALRFQEIAGSLDSVLTTSSHVSVQNLDPGEVNYQDLTLKSSVTLLESLRLCWREENGCVVAYWQDSKVARYGERYQRNSRGEGKGLAWRAMKIITREARIIARRGER</sequence>
<evidence type="ECO:0000313" key="2">
    <source>
        <dbReference type="EMBL" id="KEH17618.1"/>
    </source>
</evidence>
<proteinExistence type="predicted"/>
<gene>
    <name evidence="2" type="ORF">MTR_0004s0190</name>
</gene>
<reference evidence="3" key="3">
    <citation type="submission" date="2015-06" db="UniProtKB">
        <authorList>
            <consortium name="EnsemblPlants"/>
        </authorList>
    </citation>
    <scope>IDENTIFICATION</scope>
    <source>
        <strain evidence="3">cv. Jemalong A17</strain>
    </source>
</reference>
<reference evidence="2 4" key="2">
    <citation type="journal article" date="2014" name="BMC Genomics">
        <title>An improved genome release (version Mt4.0) for the model legume Medicago truncatula.</title>
        <authorList>
            <person name="Tang H."/>
            <person name="Krishnakumar V."/>
            <person name="Bidwell S."/>
            <person name="Rosen B."/>
            <person name="Chan A."/>
            <person name="Zhou S."/>
            <person name="Gentzbittel L."/>
            <person name="Childs K.L."/>
            <person name="Yandell M."/>
            <person name="Gundlach H."/>
            <person name="Mayer K.F."/>
            <person name="Schwartz D.C."/>
            <person name="Town C.D."/>
        </authorList>
    </citation>
    <scope>GENOME REANNOTATION</scope>
    <source>
        <strain evidence="2">A17</strain>
        <strain evidence="3 4">cv. Jemalong A17</strain>
    </source>
</reference>
<dbReference type="STRING" id="3880.A0A072TL73"/>
<dbReference type="Pfam" id="PF12022">
    <property type="entry name" value="COG2_C"/>
    <property type="match status" value="1"/>
</dbReference>
<dbReference type="GO" id="GO:0015031">
    <property type="term" value="P:protein transport"/>
    <property type="evidence" value="ECO:0007669"/>
    <property type="project" value="InterPro"/>
</dbReference>
<evidence type="ECO:0000313" key="4">
    <source>
        <dbReference type="Proteomes" id="UP000002051"/>
    </source>
</evidence>
<dbReference type="InterPro" id="IPR024603">
    <property type="entry name" value="COG_complex_COG2_C"/>
</dbReference>
<evidence type="ECO:0000259" key="1">
    <source>
        <dbReference type="Pfam" id="PF12022"/>
    </source>
</evidence>
<dbReference type="Proteomes" id="UP000002051">
    <property type="component" value="Unassembled WGS sequence"/>
</dbReference>
<evidence type="ECO:0000313" key="3">
    <source>
        <dbReference type="EnsemblPlants" id="KEH17618"/>
    </source>
</evidence>
<dbReference type="PANTHER" id="PTHR12961">
    <property type="entry name" value="CONSERVED OLIGOMERIC GOLGI COMPLEX COMPONENT 2"/>
    <property type="match status" value="1"/>
</dbReference>
<dbReference type="GO" id="GO:0016020">
    <property type="term" value="C:membrane"/>
    <property type="evidence" value="ECO:0007669"/>
    <property type="project" value="InterPro"/>
</dbReference>